<accession>A0A815EYM1</accession>
<feature type="coiled-coil region" evidence="1">
    <location>
        <begin position="92"/>
        <end position="162"/>
    </location>
</feature>
<evidence type="ECO:0000256" key="2">
    <source>
        <dbReference type="SAM" id="MobiDB-lite"/>
    </source>
</evidence>
<dbReference type="OrthoDB" id="10019006at2759"/>
<dbReference type="AlphaFoldDB" id="A0A815EYM1"/>
<dbReference type="Proteomes" id="UP000663881">
    <property type="component" value="Unassembled WGS sequence"/>
</dbReference>
<keyword evidence="1" id="KW-0175">Coiled coil</keyword>
<protein>
    <submittedName>
        <fullName evidence="3">Uncharacterized protein</fullName>
    </submittedName>
</protein>
<name>A0A815EYM1_9BILA</name>
<comment type="caution">
    <text evidence="3">The sequence shown here is derived from an EMBL/GenBank/DDBJ whole genome shotgun (WGS) entry which is preliminary data.</text>
</comment>
<sequence length="595" mass="68427">MNSSDSIKDSSNANCKYDIKCKKSVTNHCQGCGEMFCKDHYLEHRKKLQEQFKNIMSELDLLKQKWKSLTSDMSTDIALDRINEIYEYSLKSDQVEKTATMVQQQLQNLINEKKQSVIMISKSKFDQNDYLENVIEQLKENIEELKLKLEEINNEQSQTIESLSINNNSKKEKYPVKLYVNNSRKNITDNTPALSDLVIKRSNSSNLDVEENETVPVETPLEEGEEEDHNDDGEEMVVFLNSNTELQINHKVRFSNNIVRWLRGPFKTMVKGLMSSVDLCAQGTHISEYVLEAVKKGLAKQNQNSKKTQITNNSIKPTFTEITSDWKLEESNSNEGYSSASLWMRNPQGQRVLIKIQQLALCAANEWLAYVLGKELGLPVNEVQIAIYENKLATLHTDAQDEGEKTLTLLELPKNKRKILLTYPIMEQMDIFDHIIQNADRNQQNILITIPETDDITNDNDDSMKGKIYLIDHASSFGMGQVSGINTMASKFHTNRFSVVKFDPVQKSKKFEEYLNKLPVEDRPVISEILSRFASIPDEQFDSWITEMQDFLSVGQYNRIYSVLRRQRDIAKRYAAQWNISSTSLSTKSNKTDEK</sequence>
<evidence type="ECO:0000313" key="3">
    <source>
        <dbReference type="EMBL" id="CAF1317923.1"/>
    </source>
</evidence>
<dbReference type="Proteomes" id="UP000663891">
    <property type="component" value="Unassembled WGS sequence"/>
</dbReference>
<evidence type="ECO:0000256" key="1">
    <source>
        <dbReference type="SAM" id="Coils"/>
    </source>
</evidence>
<dbReference type="EMBL" id="CAJNON010000564">
    <property type="protein sequence ID" value="CAF1317923.1"/>
    <property type="molecule type" value="Genomic_DNA"/>
</dbReference>
<reference evidence="3" key="1">
    <citation type="submission" date="2021-02" db="EMBL/GenBank/DDBJ databases">
        <authorList>
            <person name="Nowell W R."/>
        </authorList>
    </citation>
    <scope>NUCLEOTIDE SEQUENCE</scope>
</reference>
<evidence type="ECO:0000313" key="5">
    <source>
        <dbReference type="Proteomes" id="UP000663891"/>
    </source>
</evidence>
<gene>
    <name evidence="4" type="ORF">OKA104_LOCUS5579</name>
    <name evidence="3" type="ORF">VCS650_LOCUS31971</name>
</gene>
<feature type="compositionally biased region" description="Acidic residues" evidence="2">
    <location>
        <begin position="220"/>
        <end position="231"/>
    </location>
</feature>
<organism evidence="3 5">
    <name type="scientific">Adineta steineri</name>
    <dbReference type="NCBI Taxonomy" id="433720"/>
    <lineage>
        <taxon>Eukaryota</taxon>
        <taxon>Metazoa</taxon>
        <taxon>Spiralia</taxon>
        <taxon>Gnathifera</taxon>
        <taxon>Rotifera</taxon>
        <taxon>Eurotatoria</taxon>
        <taxon>Bdelloidea</taxon>
        <taxon>Adinetida</taxon>
        <taxon>Adinetidae</taxon>
        <taxon>Adineta</taxon>
    </lineage>
</organism>
<feature type="region of interest" description="Disordered" evidence="2">
    <location>
        <begin position="205"/>
        <end position="231"/>
    </location>
</feature>
<proteinExistence type="predicted"/>
<dbReference type="EMBL" id="CAJOAY010000195">
    <property type="protein sequence ID" value="CAF3580515.1"/>
    <property type="molecule type" value="Genomic_DNA"/>
</dbReference>
<evidence type="ECO:0000313" key="4">
    <source>
        <dbReference type="EMBL" id="CAF3580515.1"/>
    </source>
</evidence>